<feature type="domain" description="DUF8091" evidence="1">
    <location>
        <begin position="3"/>
        <end position="153"/>
    </location>
</feature>
<dbReference type="OrthoDB" id="287760at2"/>
<reference evidence="2 3" key="1">
    <citation type="submission" date="2019-02" db="EMBL/GenBank/DDBJ databases">
        <title>Deep-cultivation of Planctomycetes and their phenomic and genomic characterization uncovers novel biology.</title>
        <authorList>
            <person name="Wiegand S."/>
            <person name="Jogler M."/>
            <person name="Boedeker C."/>
            <person name="Pinto D."/>
            <person name="Vollmers J."/>
            <person name="Rivas-Marin E."/>
            <person name="Kohn T."/>
            <person name="Peeters S.H."/>
            <person name="Heuer A."/>
            <person name="Rast P."/>
            <person name="Oberbeckmann S."/>
            <person name="Bunk B."/>
            <person name="Jeske O."/>
            <person name="Meyerdierks A."/>
            <person name="Storesund J.E."/>
            <person name="Kallscheuer N."/>
            <person name="Luecker S."/>
            <person name="Lage O.M."/>
            <person name="Pohl T."/>
            <person name="Merkel B.J."/>
            <person name="Hornburger P."/>
            <person name="Mueller R.-W."/>
            <person name="Bruemmer F."/>
            <person name="Labrenz M."/>
            <person name="Spormann A.M."/>
            <person name="Op Den Camp H."/>
            <person name="Overmann J."/>
            <person name="Amann R."/>
            <person name="Jetten M.S.M."/>
            <person name="Mascher T."/>
            <person name="Medema M.H."/>
            <person name="Devos D.P."/>
            <person name="Kaster A.-K."/>
            <person name="Ovreas L."/>
            <person name="Rohde M."/>
            <person name="Galperin M.Y."/>
            <person name="Jogler C."/>
        </authorList>
    </citation>
    <scope>NUCLEOTIDE SEQUENCE [LARGE SCALE GENOMIC DNA]</scope>
    <source>
        <strain evidence="2 3">Pan54</strain>
    </source>
</reference>
<name>A0A5C5XDJ9_9PLAN</name>
<dbReference type="Proteomes" id="UP000316095">
    <property type="component" value="Unassembled WGS sequence"/>
</dbReference>
<comment type="caution">
    <text evidence="2">The sequence shown here is derived from an EMBL/GenBank/DDBJ whole genome shotgun (WGS) entry which is preliminary data.</text>
</comment>
<dbReference type="EMBL" id="SJPG01000001">
    <property type="protein sequence ID" value="TWT60383.1"/>
    <property type="molecule type" value="Genomic_DNA"/>
</dbReference>
<organism evidence="2 3">
    <name type="scientific">Rubinisphaera italica</name>
    <dbReference type="NCBI Taxonomy" id="2527969"/>
    <lineage>
        <taxon>Bacteria</taxon>
        <taxon>Pseudomonadati</taxon>
        <taxon>Planctomycetota</taxon>
        <taxon>Planctomycetia</taxon>
        <taxon>Planctomycetales</taxon>
        <taxon>Planctomycetaceae</taxon>
        <taxon>Rubinisphaera</taxon>
    </lineage>
</organism>
<dbReference type="InterPro" id="IPR058404">
    <property type="entry name" value="DUF8091"/>
</dbReference>
<accession>A0A5C5XDJ9</accession>
<evidence type="ECO:0000313" key="2">
    <source>
        <dbReference type="EMBL" id="TWT60383.1"/>
    </source>
</evidence>
<gene>
    <name evidence="2" type="ORF">Pan54_10970</name>
</gene>
<dbReference type="Pfam" id="PF26351">
    <property type="entry name" value="DUF8091"/>
    <property type="match status" value="1"/>
</dbReference>
<dbReference type="AlphaFoldDB" id="A0A5C5XDJ9"/>
<sequence length="222" mass="25484">METTLHQQLKSRYCLPGSTSEQQLGAYRIDVVQGEHLIEVQCSSLAAIRDKIRDLAADYDMTIVKPVVRNRYVIQRKWSQTLSRSLSRTIGDWMDVFEEMVHFVTIFPQPRLTLELLLVDIEETRRPPKKRRSRKGYRVEDRKLVEVIDQRILRVPADLYSLLPTRLPEQFSTSEIAGILQVTRSFAQQIAYCLRESGAAEAIGKTGNAIQYQKVVPHSKAA</sequence>
<keyword evidence="3" id="KW-1185">Reference proteome</keyword>
<proteinExistence type="predicted"/>
<evidence type="ECO:0000313" key="3">
    <source>
        <dbReference type="Proteomes" id="UP000316095"/>
    </source>
</evidence>
<dbReference type="RefSeq" id="WP_146502516.1">
    <property type="nucleotide sequence ID" value="NZ_SJPG01000001.1"/>
</dbReference>
<evidence type="ECO:0000259" key="1">
    <source>
        <dbReference type="Pfam" id="PF26351"/>
    </source>
</evidence>
<protein>
    <recommendedName>
        <fullName evidence="1">DUF8091 domain-containing protein</fullName>
    </recommendedName>
</protein>